<feature type="domain" description="AB hydrolase-1" evidence="1">
    <location>
        <begin position="30"/>
        <end position="268"/>
    </location>
</feature>
<dbReference type="PANTHER" id="PTHR43798:SF33">
    <property type="entry name" value="HYDROLASE, PUTATIVE (AFU_ORTHOLOGUE AFUA_2G14860)-RELATED"/>
    <property type="match status" value="1"/>
</dbReference>
<comment type="caution">
    <text evidence="2">The sequence shown here is derived from an EMBL/GenBank/DDBJ whole genome shotgun (WGS) entry which is preliminary data.</text>
</comment>
<protein>
    <submittedName>
        <fullName evidence="2">Alpha/beta hydrolase</fullName>
    </submittedName>
</protein>
<organism evidence="2 3">
    <name type="scientific">Kordiimonas sediminis</name>
    <dbReference type="NCBI Taxonomy" id="1735581"/>
    <lineage>
        <taxon>Bacteria</taxon>
        <taxon>Pseudomonadati</taxon>
        <taxon>Pseudomonadota</taxon>
        <taxon>Alphaproteobacteria</taxon>
        <taxon>Kordiimonadales</taxon>
        <taxon>Kordiimonadaceae</taxon>
        <taxon>Kordiimonas</taxon>
    </lineage>
</organism>
<accession>A0A919AUP2</accession>
<dbReference type="InterPro" id="IPR000073">
    <property type="entry name" value="AB_hydrolase_1"/>
</dbReference>
<evidence type="ECO:0000313" key="3">
    <source>
        <dbReference type="Proteomes" id="UP000630923"/>
    </source>
</evidence>
<evidence type="ECO:0000259" key="1">
    <source>
        <dbReference type="Pfam" id="PF00561"/>
    </source>
</evidence>
<keyword evidence="2" id="KW-0378">Hydrolase</keyword>
<dbReference type="InterPro" id="IPR050266">
    <property type="entry name" value="AB_hydrolase_sf"/>
</dbReference>
<dbReference type="RefSeq" id="WP_191253012.1">
    <property type="nucleotide sequence ID" value="NZ_BNCI01000002.1"/>
</dbReference>
<gene>
    <name evidence="2" type="ORF">GCM10017044_22530</name>
</gene>
<dbReference type="SUPFAM" id="SSF53474">
    <property type="entry name" value="alpha/beta-Hydrolases"/>
    <property type="match status" value="1"/>
</dbReference>
<dbReference type="GO" id="GO:0047372">
    <property type="term" value="F:monoacylglycerol lipase activity"/>
    <property type="evidence" value="ECO:0007669"/>
    <property type="project" value="TreeGrafter"/>
</dbReference>
<dbReference type="AlphaFoldDB" id="A0A919AUP2"/>
<dbReference type="InterPro" id="IPR029058">
    <property type="entry name" value="AB_hydrolase_fold"/>
</dbReference>
<reference evidence="2" key="2">
    <citation type="submission" date="2020-09" db="EMBL/GenBank/DDBJ databases">
        <authorList>
            <person name="Sun Q."/>
            <person name="Kim S."/>
        </authorList>
    </citation>
    <scope>NUCLEOTIDE SEQUENCE</scope>
    <source>
        <strain evidence="2">KCTC 42590</strain>
    </source>
</reference>
<dbReference type="Gene3D" id="3.40.50.1820">
    <property type="entry name" value="alpha/beta hydrolase"/>
    <property type="match status" value="1"/>
</dbReference>
<dbReference type="Pfam" id="PF00561">
    <property type="entry name" value="Abhydrolase_1"/>
    <property type="match status" value="1"/>
</dbReference>
<evidence type="ECO:0000313" key="2">
    <source>
        <dbReference type="EMBL" id="GHF26981.1"/>
    </source>
</evidence>
<sequence>MTDYIDGWFTTTDGLKLHYRDYNNAPAGSPTVFCMPGLTRNSRDFAEIASYLSPNYRVIATEQRGRGDSDWDPNPENYLPPTYVADMLKLIAELKLENIFALGTSLGGLMSMILQATNPGLFKGIILNDIGMELSDEGVARIKGYVGKWNNIQTWEEAIESVVVPNRVVYPDFTDAEWEWFTKKLYVEKDGIPVAAYDPAISNNMNDRTEEAAPSLWPYMDLLKSTPMLVLRGEHSDILSAEVAERMAKEHPDLKVLTVPRVGHVPLMNTELEKAEISRFLSA</sequence>
<dbReference type="GO" id="GO:0016020">
    <property type="term" value="C:membrane"/>
    <property type="evidence" value="ECO:0007669"/>
    <property type="project" value="TreeGrafter"/>
</dbReference>
<dbReference type="GO" id="GO:0046464">
    <property type="term" value="P:acylglycerol catabolic process"/>
    <property type="evidence" value="ECO:0007669"/>
    <property type="project" value="TreeGrafter"/>
</dbReference>
<dbReference type="Proteomes" id="UP000630923">
    <property type="component" value="Unassembled WGS sequence"/>
</dbReference>
<proteinExistence type="predicted"/>
<dbReference type="EMBL" id="BNCI01000002">
    <property type="protein sequence ID" value="GHF26981.1"/>
    <property type="molecule type" value="Genomic_DNA"/>
</dbReference>
<dbReference type="PANTHER" id="PTHR43798">
    <property type="entry name" value="MONOACYLGLYCEROL LIPASE"/>
    <property type="match status" value="1"/>
</dbReference>
<keyword evidence="3" id="KW-1185">Reference proteome</keyword>
<name>A0A919AUP2_9PROT</name>
<reference evidence="2" key="1">
    <citation type="journal article" date="2014" name="Int. J. Syst. Evol. Microbiol.">
        <title>Complete genome sequence of Corynebacterium casei LMG S-19264T (=DSM 44701T), isolated from a smear-ripened cheese.</title>
        <authorList>
            <consortium name="US DOE Joint Genome Institute (JGI-PGF)"/>
            <person name="Walter F."/>
            <person name="Albersmeier A."/>
            <person name="Kalinowski J."/>
            <person name="Ruckert C."/>
        </authorList>
    </citation>
    <scope>NUCLEOTIDE SEQUENCE</scope>
    <source>
        <strain evidence="2">KCTC 42590</strain>
    </source>
</reference>